<dbReference type="AlphaFoldDB" id="A0A3D9ZBA9"/>
<sequence length="166" mass="18727">MADREGLPALLTLQERLKFLFETVRPPGKARYSFRQVAEAIKTEHGVEISGQYIQQIESGERRNPGVVQVRALASFFGVPPEYLLGGGETDKVTGELNRLREAIEVRERLDEMMDDAMRDPDLQGIVLKARGVPPRYLQLVAGMLDEVRRIEGLDEVTDTDRGRPH</sequence>
<accession>A0A3D9ZBA9</accession>
<organism evidence="2 3">
    <name type="scientific">Asanoa ferruginea</name>
    <dbReference type="NCBI Taxonomy" id="53367"/>
    <lineage>
        <taxon>Bacteria</taxon>
        <taxon>Bacillati</taxon>
        <taxon>Actinomycetota</taxon>
        <taxon>Actinomycetes</taxon>
        <taxon>Micromonosporales</taxon>
        <taxon>Micromonosporaceae</taxon>
        <taxon>Asanoa</taxon>
    </lineage>
</organism>
<proteinExistence type="predicted"/>
<gene>
    <name evidence="2" type="ORF">DFJ67_0540</name>
</gene>
<dbReference type="SUPFAM" id="SSF47413">
    <property type="entry name" value="lambda repressor-like DNA-binding domains"/>
    <property type="match status" value="1"/>
</dbReference>
<evidence type="ECO:0000313" key="3">
    <source>
        <dbReference type="Proteomes" id="UP000256913"/>
    </source>
</evidence>
<dbReference type="PROSITE" id="PS50943">
    <property type="entry name" value="HTH_CROC1"/>
    <property type="match status" value="1"/>
</dbReference>
<evidence type="ECO:0000313" key="2">
    <source>
        <dbReference type="EMBL" id="REF94601.1"/>
    </source>
</evidence>
<dbReference type="InterPro" id="IPR001387">
    <property type="entry name" value="Cro/C1-type_HTH"/>
</dbReference>
<evidence type="ECO:0000259" key="1">
    <source>
        <dbReference type="PROSITE" id="PS50943"/>
    </source>
</evidence>
<feature type="domain" description="HTH cro/C1-type" evidence="1">
    <location>
        <begin position="49"/>
        <end position="84"/>
    </location>
</feature>
<dbReference type="InterPro" id="IPR010982">
    <property type="entry name" value="Lambda_DNA-bd_dom_sf"/>
</dbReference>
<protein>
    <submittedName>
        <fullName evidence="2">Helix-turn-helix protein</fullName>
    </submittedName>
</protein>
<dbReference type="Gene3D" id="1.10.260.40">
    <property type="entry name" value="lambda repressor-like DNA-binding domains"/>
    <property type="match status" value="1"/>
</dbReference>
<dbReference type="Proteomes" id="UP000256913">
    <property type="component" value="Unassembled WGS sequence"/>
</dbReference>
<name>A0A3D9ZBA9_9ACTN</name>
<dbReference type="CDD" id="cd00093">
    <property type="entry name" value="HTH_XRE"/>
    <property type="match status" value="1"/>
</dbReference>
<dbReference type="GO" id="GO:0003677">
    <property type="term" value="F:DNA binding"/>
    <property type="evidence" value="ECO:0007669"/>
    <property type="project" value="InterPro"/>
</dbReference>
<keyword evidence="3" id="KW-1185">Reference proteome</keyword>
<reference evidence="2 3" key="1">
    <citation type="submission" date="2018-08" db="EMBL/GenBank/DDBJ databases">
        <title>Sequencing the genomes of 1000 actinobacteria strains.</title>
        <authorList>
            <person name="Klenk H.-P."/>
        </authorList>
    </citation>
    <scope>NUCLEOTIDE SEQUENCE [LARGE SCALE GENOMIC DNA]</scope>
    <source>
        <strain evidence="2 3">DSM 44099</strain>
    </source>
</reference>
<dbReference type="EMBL" id="QUMQ01000001">
    <property type="protein sequence ID" value="REF94601.1"/>
    <property type="molecule type" value="Genomic_DNA"/>
</dbReference>
<comment type="caution">
    <text evidence="2">The sequence shown here is derived from an EMBL/GenBank/DDBJ whole genome shotgun (WGS) entry which is preliminary data.</text>
</comment>
<dbReference type="OrthoDB" id="2679623at2"/>
<dbReference type="Pfam" id="PF01381">
    <property type="entry name" value="HTH_3"/>
    <property type="match status" value="1"/>
</dbReference>
<dbReference type="RefSeq" id="WP_147315402.1">
    <property type="nucleotide sequence ID" value="NZ_BONB01000039.1"/>
</dbReference>